<accession>A0A0E9V3L3</accession>
<reference evidence="1" key="1">
    <citation type="submission" date="2014-11" db="EMBL/GenBank/DDBJ databases">
        <authorList>
            <person name="Amaro Gonzalez C."/>
        </authorList>
    </citation>
    <scope>NUCLEOTIDE SEQUENCE</scope>
</reference>
<evidence type="ECO:0000313" key="1">
    <source>
        <dbReference type="EMBL" id="JAH72627.1"/>
    </source>
</evidence>
<name>A0A0E9V3L3_ANGAN</name>
<reference evidence="1" key="2">
    <citation type="journal article" date="2015" name="Fish Shellfish Immunol.">
        <title>Early steps in the European eel (Anguilla anguilla)-Vibrio vulnificus interaction in the gills: Role of the RtxA13 toxin.</title>
        <authorList>
            <person name="Callol A."/>
            <person name="Pajuelo D."/>
            <person name="Ebbesson L."/>
            <person name="Teles M."/>
            <person name="MacKenzie S."/>
            <person name="Amaro C."/>
        </authorList>
    </citation>
    <scope>NUCLEOTIDE SEQUENCE</scope>
</reference>
<sequence>MLYKDKHFLSFKGLWVRRSGHG</sequence>
<proteinExistence type="predicted"/>
<organism evidence="1">
    <name type="scientific">Anguilla anguilla</name>
    <name type="common">European freshwater eel</name>
    <name type="synonym">Muraena anguilla</name>
    <dbReference type="NCBI Taxonomy" id="7936"/>
    <lineage>
        <taxon>Eukaryota</taxon>
        <taxon>Metazoa</taxon>
        <taxon>Chordata</taxon>
        <taxon>Craniata</taxon>
        <taxon>Vertebrata</taxon>
        <taxon>Euteleostomi</taxon>
        <taxon>Actinopterygii</taxon>
        <taxon>Neopterygii</taxon>
        <taxon>Teleostei</taxon>
        <taxon>Anguilliformes</taxon>
        <taxon>Anguillidae</taxon>
        <taxon>Anguilla</taxon>
    </lineage>
</organism>
<dbReference type="AlphaFoldDB" id="A0A0E9V3L3"/>
<dbReference type="EMBL" id="GBXM01035950">
    <property type="protein sequence ID" value="JAH72627.1"/>
    <property type="molecule type" value="Transcribed_RNA"/>
</dbReference>
<protein>
    <submittedName>
        <fullName evidence="1">Uncharacterized protein</fullName>
    </submittedName>
</protein>